<feature type="signal peptide" evidence="1">
    <location>
        <begin position="1"/>
        <end position="19"/>
    </location>
</feature>
<dbReference type="Pfam" id="PF23865">
    <property type="entry name" value="DUF7223"/>
    <property type="match status" value="1"/>
</dbReference>
<gene>
    <name evidence="3" type="ORF">MYCIT1_LOCUS28216</name>
</gene>
<feature type="chain" id="PRO_5041953034" description="DUF7223 domain-containing protein" evidence="1">
    <location>
        <begin position="20"/>
        <end position="528"/>
    </location>
</feature>
<dbReference type="AlphaFoldDB" id="A0AAD2HMI8"/>
<protein>
    <recommendedName>
        <fullName evidence="2">DUF7223 domain-containing protein</fullName>
    </recommendedName>
</protein>
<evidence type="ECO:0000313" key="3">
    <source>
        <dbReference type="EMBL" id="CAK5278706.1"/>
    </source>
</evidence>
<keyword evidence="1" id="KW-0732">Signal</keyword>
<evidence type="ECO:0000259" key="2">
    <source>
        <dbReference type="Pfam" id="PF23865"/>
    </source>
</evidence>
<keyword evidence="4" id="KW-1185">Reference proteome</keyword>
<accession>A0AAD2HMI8</accession>
<organism evidence="3 4">
    <name type="scientific">Mycena citricolor</name>
    <dbReference type="NCBI Taxonomy" id="2018698"/>
    <lineage>
        <taxon>Eukaryota</taxon>
        <taxon>Fungi</taxon>
        <taxon>Dikarya</taxon>
        <taxon>Basidiomycota</taxon>
        <taxon>Agaricomycotina</taxon>
        <taxon>Agaricomycetes</taxon>
        <taxon>Agaricomycetidae</taxon>
        <taxon>Agaricales</taxon>
        <taxon>Marasmiineae</taxon>
        <taxon>Mycenaceae</taxon>
        <taxon>Mycena</taxon>
    </lineage>
</organism>
<dbReference type="InterPro" id="IPR055647">
    <property type="entry name" value="DUF7223"/>
</dbReference>
<name>A0AAD2HMI8_9AGAR</name>
<comment type="caution">
    <text evidence="3">The sequence shown here is derived from an EMBL/GenBank/DDBJ whole genome shotgun (WGS) entry which is preliminary data.</text>
</comment>
<feature type="domain" description="DUF7223" evidence="2">
    <location>
        <begin position="263"/>
        <end position="469"/>
    </location>
</feature>
<proteinExistence type="predicted"/>
<evidence type="ECO:0000313" key="4">
    <source>
        <dbReference type="Proteomes" id="UP001295794"/>
    </source>
</evidence>
<reference evidence="3" key="1">
    <citation type="submission" date="2023-11" db="EMBL/GenBank/DDBJ databases">
        <authorList>
            <person name="De Vega J J."/>
            <person name="De Vega J J."/>
        </authorList>
    </citation>
    <scope>NUCLEOTIDE SEQUENCE</scope>
</reference>
<dbReference type="Proteomes" id="UP001295794">
    <property type="component" value="Unassembled WGS sequence"/>
</dbReference>
<dbReference type="EMBL" id="CAVNYO010000424">
    <property type="protein sequence ID" value="CAK5278706.1"/>
    <property type="molecule type" value="Genomic_DNA"/>
</dbReference>
<evidence type="ECO:0000256" key="1">
    <source>
        <dbReference type="SAM" id="SignalP"/>
    </source>
</evidence>
<sequence length="528" mass="53785">MLAALVKLSLLVVLPAAHAAATNDWSVACKGNCSYDLPEGGASIHLSGGSNAVSDLTTAGGWTILSCDSAVNNQTIRAVCHSSACQHVFEGHGAVDTVVRLPESCGTAPFARVVSAAVDPDQSIPAGSKVPAAQSGSMTNTVFLIGMDVDFAAVNPQITGPVAFHMSTNSTDGPVTKRDVKKIRNNITSYNSTPSVTLPPVVVDQTFPIASASISCDGFTASVSTDFSLNVNASVTLGLTIAGTVIPANISEFAVFAGLDGKILGTLGIQAEATASGAFSSGKTSLYTASIPGYSVPGIFTVGPTFTIYGQADVQLDAQLNAELDLSYDVSGARVYVPSKETPPGVAPAQSNFKLSLIPDLTANANITASLIPELAVGLDAFSGIAKAEVFLNLEADAGLTLTNFDASAGAHVTGTGSAAASGQVNGCVDIGAGFSANIGADGSLFQFISGNVTYPLYKNNWDLYNTCFSANGSTPRRRAIEAAPVKTLARRASLSCPGGSSSTSVNSLQQIISQLLQAIQGNASTSK</sequence>